<dbReference type="GO" id="GO:0005739">
    <property type="term" value="C:mitochondrion"/>
    <property type="evidence" value="ECO:0007669"/>
    <property type="project" value="UniProtKB-SubCell"/>
</dbReference>
<dbReference type="PANTHER" id="PTHR45717:SF8">
    <property type="entry name" value="OS01G0301000 PROTEIN"/>
    <property type="match status" value="1"/>
</dbReference>
<evidence type="ECO:0000256" key="3">
    <source>
        <dbReference type="ARBA" id="ARBA00022737"/>
    </source>
</evidence>
<comment type="caution">
    <text evidence="8">The sequence shown here is derived from an EMBL/GenBank/DDBJ whole genome shotgun (WGS) entry which is preliminary data.</text>
</comment>
<evidence type="ECO:0000256" key="2">
    <source>
        <dbReference type="ARBA" id="ARBA00007626"/>
    </source>
</evidence>
<keyword evidence="5" id="KW-0496">Mitochondrion</keyword>
<protein>
    <recommendedName>
        <fullName evidence="10">Pentatricopeptide repeat-containing protein</fullName>
    </recommendedName>
</protein>
<sequence>MNSSRPTVARLWQLRLLCTAVEEEATVVQEKPKGIYQKLTALNATGGTVSETLNEHIAERKLIGKFQLLSIIRQLRKYRQYGHALEVMEWMENREAKFSSPDYALRLDLISKVNGLAAAEMYFNSLPALMKTKGWAVLKAFNCSAIAKTLAKPLYYTMPQFSRLPREMNLNRPTVTRFWQLRLIYTTVEEKPQRIYQKLAALRATGGTVSGTLNEHTAEGKWVSKSQLLRIVRELRKYRQYDHALEVMEWMENRNIKFLSPDYALHLDLISKVNGLSAAEKYFNSLPAFMKSQGTYGSLLNSFCKEANENKALTLFKEMEELGFTCHTLPYNNIMSLYLRINKPEKIPGLVEEMKQRKISLDSFTYNIWMQSYARQNDIEGVEKVYHEMTENDAALSDWTTYTNLAVHYFKAGLAEKSESVLKKAESVIDPKNREAYHYLITLYSNLSNLKEVHRVWDSLKSVFRVTTNISYLVMLGSLHRLKDLVGMERVFKEWESKCLSYDFRLVKMVVSAYLEQDMIEEAEALFKQASVKASKPFLSGMDLFMVYFLRKGQMDRCLEFFEAAVKNETWIPQASVVDAFLMYLVGSGDVETANRLFNLMKDVSSLKPTAYNLLLRAYVAAGKTDPDLRRMLEEDEIEIDDELEMLLQKVCPR</sequence>
<feature type="repeat" description="PPR" evidence="6">
    <location>
        <begin position="362"/>
        <end position="396"/>
    </location>
</feature>
<feature type="chain" id="PRO_5042828209" description="Pentatricopeptide repeat-containing protein" evidence="7">
    <location>
        <begin position="21"/>
        <end position="654"/>
    </location>
</feature>
<evidence type="ECO:0000256" key="1">
    <source>
        <dbReference type="ARBA" id="ARBA00004173"/>
    </source>
</evidence>
<dbReference type="PROSITE" id="PS51375">
    <property type="entry name" value="PPR"/>
    <property type="match status" value="2"/>
</dbReference>
<organism evidence="8 9">
    <name type="scientific">Trapa natans</name>
    <name type="common">Water chestnut</name>
    <dbReference type="NCBI Taxonomy" id="22666"/>
    <lineage>
        <taxon>Eukaryota</taxon>
        <taxon>Viridiplantae</taxon>
        <taxon>Streptophyta</taxon>
        <taxon>Embryophyta</taxon>
        <taxon>Tracheophyta</taxon>
        <taxon>Spermatophyta</taxon>
        <taxon>Magnoliopsida</taxon>
        <taxon>eudicotyledons</taxon>
        <taxon>Gunneridae</taxon>
        <taxon>Pentapetalae</taxon>
        <taxon>rosids</taxon>
        <taxon>malvids</taxon>
        <taxon>Myrtales</taxon>
        <taxon>Lythraceae</taxon>
        <taxon>Trapa</taxon>
    </lineage>
</organism>
<gene>
    <name evidence="8" type="ORF">SAY86_015744</name>
</gene>
<evidence type="ECO:0000256" key="7">
    <source>
        <dbReference type="SAM" id="SignalP"/>
    </source>
</evidence>
<dbReference type="AlphaFoldDB" id="A0AAN7LK97"/>
<comment type="subcellular location">
    <subcellularLocation>
        <location evidence="1">Mitochondrion</location>
    </subcellularLocation>
</comment>
<reference evidence="8 9" key="1">
    <citation type="journal article" date="2023" name="Hortic Res">
        <title>Pangenome of water caltrop reveals structural variations and asymmetric subgenome divergence after allopolyploidization.</title>
        <authorList>
            <person name="Zhang X."/>
            <person name="Chen Y."/>
            <person name="Wang L."/>
            <person name="Yuan Y."/>
            <person name="Fang M."/>
            <person name="Shi L."/>
            <person name="Lu R."/>
            <person name="Comes H.P."/>
            <person name="Ma Y."/>
            <person name="Chen Y."/>
            <person name="Huang G."/>
            <person name="Zhou Y."/>
            <person name="Zheng Z."/>
            <person name="Qiu Y."/>
        </authorList>
    </citation>
    <scope>NUCLEOTIDE SEQUENCE [LARGE SCALE GENOMIC DNA]</scope>
    <source>
        <strain evidence="8">F231</strain>
    </source>
</reference>
<keyword evidence="4" id="KW-0809">Transit peptide</keyword>
<keyword evidence="9" id="KW-1185">Reference proteome</keyword>
<proteinExistence type="inferred from homology"/>
<dbReference type="EMBL" id="JAXQNO010000016">
    <property type="protein sequence ID" value="KAK4781642.1"/>
    <property type="molecule type" value="Genomic_DNA"/>
</dbReference>
<name>A0AAN7LK97_TRANT</name>
<feature type="repeat" description="PPR" evidence="6">
    <location>
        <begin position="292"/>
        <end position="326"/>
    </location>
</feature>
<dbReference type="SUPFAM" id="SSF48452">
    <property type="entry name" value="TPR-like"/>
    <property type="match status" value="1"/>
</dbReference>
<keyword evidence="7" id="KW-0732">Signal</keyword>
<evidence type="ECO:0000256" key="4">
    <source>
        <dbReference type="ARBA" id="ARBA00022946"/>
    </source>
</evidence>
<comment type="similarity">
    <text evidence="2">Belongs to the PPR family. P subfamily.</text>
</comment>
<dbReference type="FunFam" id="1.25.40.10:FF:000385">
    <property type="entry name" value="Pentatricopeptide repeat-containing protein mitochondrial"/>
    <property type="match status" value="1"/>
</dbReference>
<evidence type="ECO:0008006" key="10">
    <source>
        <dbReference type="Google" id="ProtNLM"/>
    </source>
</evidence>
<dbReference type="Pfam" id="PF01535">
    <property type="entry name" value="PPR"/>
    <property type="match status" value="1"/>
</dbReference>
<accession>A0AAN7LK97</accession>
<dbReference type="PANTHER" id="PTHR45717">
    <property type="entry name" value="OS12G0527900 PROTEIN"/>
    <property type="match status" value="1"/>
</dbReference>
<dbReference type="GO" id="GO:0003729">
    <property type="term" value="F:mRNA binding"/>
    <property type="evidence" value="ECO:0007669"/>
    <property type="project" value="UniProtKB-ARBA"/>
</dbReference>
<dbReference type="Proteomes" id="UP001346149">
    <property type="component" value="Unassembled WGS sequence"/>
</dbReference>
<dbReference type="InterPro" id="IPR002885">
    <property type="entry name" value="PPR_rpt"/>
</dbReference>
<evidence type="ECO:0000256" key="6">
    <source>
        <dbReference type="PROSITE-ProRule" id="PRU00708"/>
    </source>
</evidence>
<evidence type="ECO:0000313" key="9">
    <source>
        <dbReference type="Proteomes" id="UP001346149"/>
    </source>
</evidence>
<dbReference type="Pfam" id="PF13041">
    <property type="entry name" value="PPR_2"/>
    <property type="match status" value="1"/>
</dbReference>
<dbReference type="NCBIfam" id="TIGR00756">
    <property type="entry name" value="PPR"/>
    <property type="match status" value="2"/>
</dbReference>
<dbReference type="Gene3D" id="1.25.40.10">
    <property type="entry name" value="Tetratricopeptide repeat domain"/>
    <property type="match status" value="3"/>
</dbReference>
<keyword evidence="3" id="KW-0677">Repeat</keyword>
<feature type="signal peptide" evidence="7">
    <location>
        <begin position="1"/>
        <end position="20"/>
    </location>
</feature>
<evidence type="ECO:0000256" key="5">
    <source>
        <dbReference type="ARBA" id="ARBA00023128"/>
    </source>
</evidence>
<dbReference type="InterPro" id="IPR011990">
    <property type="entry name" value="TPR-like_helical_dom_sf"/>
</dbReference>
<evidence type="ECO:0000313" key="8">
    <source>
        <dbReference type="EMBL" id="KAK4781642.1"/>
    </source>
</evidence>